<dbReference type="InterPro" id="IPR015897">
    <property type="entry name" value="CHK_kinase-like"/>
</dbReference>
<dbReference type="Gene3D" id="3.90.1200.10">
    <property type="match status" value="1"/>
</dbReference>
<evidence type="ECO:0000313" key="2">
    <source>
        <dbReference type="EMBL" id="OHV05454.1"/>
    </source>
</evidence>
<dbReference type="InterPro" id="IPR011009">
    <property type="entry name" value="Kinase-like_dom_sf"/>
</dbReference>
<reference evidence="3 5" key="2">
    <citation type="journal article" date="2017" name="Int. J. Syst. Evol. Microbiol.">
        <title>Mycobacterium talmoniae sp. nov., a slowly growing mycobacterium isolated from human respiratory samples.</title>
        <authorList>
            <person name="Davidson R.M."/>
            <person name="DeGroote M.A."/>
            <person name="Marola J.L."/>
            <person name="Buss S."/>
            <person name="Jones V."/>
            <person name="McNeil M.R."/>
            <person name="Freifeld A.G."/>
            <person name="Elaine Epperson L."/>
            <person name="Hasan N.A."/>
            <person name="Jackson M."/>
            <person name="Iwen P.C."/>
            <person name="Salfinger M."/>
            <person name="Strong M."/>
        </authorList>
    </citation>
    <scope>NUCLEOTIDE SEQUENCE [LARGE SCALE GENOMIC DNA]</scope>
    <source>
        <strain evidence="3 5">ATCC BAA-2683</strain>
    </source>
</reference>
<protein>
    <submittedName>
        <fullName evidence="2">Phosphotransferase</fullName>
    </submittedName>
</protein>
<reference evidence="2 4" key="1">
    <citation type="submission" date="2016-10" db="EMBL/GenBank/DDBJ databases">
        <title>Genome sequence of Mycobacterium talmonii.</title>
        <authorList>
            <person name="Greninger A.L."/>
            <person name="Elliott B."/>
            <person name="Vasireddy S."/>
            <person name="Vasireddy R."/>
        </authorList>
    </citation>
    <scope>NUCLEOTIDE SEQUENCE [LARGE SCALE GENOMIC DNA]</scope>
    <source>
        <strain evidence="2">MO-5499</strain>
        <strain evidence="4">NE-TNMC-100812</strain>
    </source>
</reference>
<dbReference type="RefSeq" id="WP_071023102.1">
    <property type="nucleotide sequence ID" value="NZ_MLQM01000017.1"/>
</dbReference>
<comment type="caution">
    <text evidence="2">The sequence shown here is derived from an EMBL/GenBank/DDBJ whole genome shotgun (WGS) entry which is preliminary data.</text>
</comment>
<sequence length="358" mass="38856">MTHIVDTVGDLTPEWFTGALREGGTIGAGVSVTSAKTELVGTGQLGLVARADLEYDAEGGPPSLIVKLPSQDASSRQLGAAMGVYEAEVRFYQEIAPLVAVQVPRMHWGGLEPQTGRFTLVIDNLSPGSMVGDMVAGCTPDQARLAVMELVKLQSSSWDQPELLGRKWIADVARTEMLFAAVPAALEPFLERFADHLELEHVELVRQLAPKAVHYTAKTWKRPFVVAHGDFRLDNVMFGVDPAAPPVSIIDWQAARLAPPLVDVAIFLGACVSPAERRAHERELLRSYHEGLLAAGVEGFSLDDCWEGYRRGALYPFLLGVAMSLTLERTERGDAMWARLMRGTADLVQATGAADVLD</sequence>
<keyword evidence="4" id="KW-1185">Reference proteome</keyword>
<dbReference type="AlphaFoldDB" id="A0A1S1NHY8"/>
<dbReference type="InterPro" id="IPR002575">
    <property type="entry name" value="Aminoglycoside_PTrfase"/>
</dbReference>
<organism evidence="2 4">
    <name type="scientific">Mycobacterium talmoniae</name>
    <dbReference type="NCBI Taxonomy" id="1858794"/>
    <lineage>
        <taxon>Bacteria</taxon>
        <taxon>Bacillati</taxon>
        <taxon>Actinomycetota</taxon>
        <taxon>Actinomycetes</taxon>
        <taxon>Mycobacteriales</taxon>
        <taxon>Mycobacteriaceae</taxon>
        <taxon>Mycobacterium</taxon>
    </lineage>
</organism>
<evidence type="ECO:0000313" key="3">
    <source>
        <dbReference type="EMBL" id="PQM45414.1"/>
    </source>
</evidence>
<evidence type="ECO:0000259" key="1">
    <source>
        <dbReference type="SMART" id="SM00587"/>
    </source>
</evidence>
<name>A0A1S1NHY8_9MYCO</name>
<feature type="domain" description="CHK kinase-like" evidence="1">
    <location>
        <begin position="120"/>
        <end position="298"/>
    </location>
</feature>
<evidence type="ECO:0000313" key="5">
    <source>
        <dbReference type="Proteomes" id="UP000238296"/>
    </source>
</evidence>
<dbReference type="PANTHER" id="PTHR11012:SF30">
    <property type="entry name" value="PROTEIN KINASE-LIKE DOMAIN-CONTAINING"/>
    <property type="match status" value="1"/>
</dbReference>
<dbReference type="PANTHER" id="PTHR11012">
    <property type="entry name" value="PROTEIN KINASE-LIKE DOMAIN-CONTAINING"/>
    <property type="match status" value="1"/>
</dbReference>
<dbReference type="EMBL" id="MLQM01000017">
    <property type="protein sequence ID" value="OHV05454.1"/>
    <property type="molecule type" value="Genomic_DNA"/>
</dbReference>
<keyword evidence="2" id="KW-0808">Transferase</keyword>
<accession>A0A1S1NHY8</accession>
<proteinExistence type="predicted"/>
<dbReference type="SUPFAM" id="SSF56112">
    <property type="entry name" value="Protein kinase-like (PK-like)"/>
    <property type="match status" value="1"/>
</dbReference>
<evidence type="ECO:0000313" key="4">
    <source>
        <dbReference type="Proteomes" id="UP000179734"/>
    </source>
</evidence>
<dbReference type="Pfam" id="PF01636">
    <property type="entry name" value="APH"/>
    <property type="match status" value="1"/>
</dbReference>
<reference evidence="3" key="3">
    <citation type="submission" date="2018-01" db="EMBL/GenBank/DDBJ databases">
        <authorList>
            <person name="Gaut B.S."/>
            <person name="Morton B.R."/>
            <person name="Clegg M.T."/>
            <person name="Duvall M.R."/>
        </authorList>
    </citation>
    <scope>NUCLEOTIDE SEQUENCE</scope>
    <source>
        <strain evidence="3">ATCC BAA-2683</strain>
    </source>
</reference>
<gene>
    <name evidence="2" type="ORF">BKN37_05780</name>
    <name evidence="3" type="ORF">C1Y40_04450</name>
</gene>
<dbReference type="EMBL" id="PPEA01000651">
    <property type="protein sequence ID" value="PQM45414.1"/>
    <property type="molecule type" value="Genomic_DNA"/>
</dbReference>
<dbReference type="GO" id="GO:0016740">
    <property type="term" value="F:transferase activity"/>
    <property type="evidence" value="ECO:0007669"/>
    <property type="project" value="UniProtKB-KW"/>
</dbReference>
<dbReference type="Proteomes" id="UP000179734">
    <property type="component" value="Unassembled WGS sequence"/>
</dbReference>
<dbReference type="SMART" id="SM00587">
    <property type="entry name" value="CHK"/>
    <property type="match status" value="1"/>
</dbReference>
<dbReference type="Proteomes" id="UP000238296">
    <property type="component" value="Unassembled WGS sequence"/>
</dbReference>